<evidence type="ECO:0000313" key="2">
    <source>
        <dbReference type="Proteomes" id="UP001597526"/>
    </source>
</evidence>
<name>A0ABW5MZB6_9FLAO</name>
<reference evidence="2" key="1">
    <citation type="journal article" date="2019" name="Int. J. Syst. Evol. Microbiol.">
        <title>The Global Catalogue of Microorganisms (GCM) 10K type strain sequencing project: providing services to taxonomists for standard genome sequencing and annotation.</title>
        <authorList>
            <consortium name="The Broad Institute Genomics Platform"/>
            <consortium name="The Broad Institute Genome Sequencing Center for Infectious Disease"/>
            <person name="Wu L."/>
            <person name="Ma J."/>
        </authorList>
    </citation>
    <scope>NUCLEOTIDE SEQUENCE [LARGE SCALE GENOMIC DNA]</scope>
    <source>
        <strain evidence="2">KCTC 52368</strain>
    </source>
</reference>
<comment type="caution">
    <text evidence="1">The sequence shown here is derived from an EMBL/GenBank/DDBJ whole genome shotgun (WGS) entry which is preliminary data.</text>
</comment>
<dbReference type="PROSITE" id="PS51257">
    <property type="entry name" value="PROKAR_LIPOPROTEIN"/>
    <property type="match status" value="1"/>
</dbReference>
<dbReference type="Proteomes" id="UP001597526">
    <property type="component" value="Unassembled WGS sequence"/>
</dbReference>
<keyword evidence="2" id="KW-1185">Reference proteome</keyword>
<proteinExistence type="predicted"/>
<protein>
    <submittedName>
        <fullName evidence="1">Gliding motility lipoprotein GldB</fullName>
    </submittedName>
</protein>
<organism evidence="1 2">
    <name type="scientific">Croceitalea marina</name>
    <dbReference type="NCBI Taxonomy" id="1775166"/>
    <lineage>
        <taxon>Bacteria</taxon>
        <taxon>Pseudomonadati</taxon>
        <taxon>Bacteroidota</taxon>
        <taxon>Flavobacteriia</taxon>
        <taxon>Flavobacteriales</taxon>
        <taxon>Flavobacteriaceae</taxon>
        <taxon>Croceitalea</taxon>
    </lineage>
</organism>
<dbReference type="EMBL" id="JBHULB010000016">
    <property type="protein sequence ID" value="MFD2587688.1"/>
    <property type="molecule type" value="Genomic_DNA"/>
</dbReference>
<accession>A0ABW5MZB6</accession>
<gene>
    <name evidence="1" type="primary">gldB</name>
    <name evidence="1" type="ORF">ACFSQJ_12150</name>
</gene>
<dbReference type="NCBIfam" id="TIGR03514">
    <property type="entry name" value="GldB_lipo"/>
    <property type="match status" value="1"/>
</dbReference>
<evidence type="ECO:0000313" key="1">
    <source>
        <dbReference type="EMBL" id="MFD2587688.1"/>
    </source>
</evidence>
<keyword evidence="1" id="KW-0449">Lipoprotein</keyword>
<dbReference type="RefSeq" id="WP_377767243.1">
    <property type="nucleotide sequence ID" value="NZ_JBHULB010000016.1"/>
</dbReference>
<sequence length="323" mass="38139">MKLFQKYFLILITIGLFFSCKEEDKNEKAINAIAMDVELIRFDRLFADATSEDIPELKASYPYLFPKQYSDSVWIAKLTDTLQIELEEEVNKVFRSFEDESEDIESLFKHFKYYFPRFYPPKVITVISDVNYNDRVILADSLLLLGLDNYLGEEHYFYSGLPNYVAKGLDKDYLTSNIASALAKRVNKYPRNRSFLSRMVYYGKELYLIDRLIPNTEDYQKIGYTKEELDWARINEEQIWRHFIEEELLYSTDAKLDRRFLDPAPFSKFGLELDSESPGRLGRYMGWQIVRAFMDKNPNISPTQLLSLPADDIFKKSNYKPKR</sequence>
<dbReference type="InterPro" id="IPR019853">
    <property type="entry name" value="GldB-like"/>
</dbReference>
<dbReference type="Pfam" id="PF25594">
    <property type="entry name" value="GldB_lipo"/>
    <property type="match status" value="1"/>
</dbReference>